<reference evidence="2" key="1">
    <citation type="submission" date="2016-10" db="EMBL/GenBank/DDBJ databases">
        <authorList>
            <person name="Varghese N."/>
            <person name="Submissions S."/>
        </authorList>
    </citation>
    <scope>NUCLEOTIDE SEQUENCE [LARGE SCALE GENOMIC DNA]</scope>
    <source>
        <strain evidence="2">PL19</strain>
    </source>
</reference>
<name>A0A1I4KJY9_9ACTN</name>
<dbReference type="OrthoDB" id="4225520at2"/>
<dbReference type="AlphaFoldDB" id="A0A1I4KJY9"/>
<evidence type="ECO:0000313" key="1">
    <source>
        <dbReference type="EMBL" id="SFL78856.1"/>
    </source>
</evidence>
<dbReference type="Proteomes" id="UP000198928">
    <property type="component" value="Unassembled WGS sequence"/>
</dbReference>
<accession>A0A1I4KJY9</accession>
<organism evidence="1 2">
    <name type="scientific">Streptomyces pini</name>
    <dbReference type="NCBI Taxonomy" id="1520580"/>
    <lineage>
        <taxon>Bacteria</taxon>
        <taxon>Bacillati</taxon>
        <taxon>Actinomycetota</taxon>
        <taxon>Actinomycetes</taxon>
        <taxon>Kitasatosporales</taxon>
        <taxon>Streptomycetaceae</taxon>
        <taxon>Streptomyces</taxon>
    </lineage>
</organism>
<dbReference type="RefSeq" id="WP_139238182.1">
    <property type="nucleotide sequence ID" value="NZ_FOSG01000027.1"/>
</dbReference>
<dbReference type="EMBL" id="FOSG01000027">
    <property type="protein sequence ID" value="SFL78856.1"/>
    <property type="molecule type" value="Genomic_DNA"/>
</dbReference>
<protein>
    <submittedName>
        <fullName evidence="1">Uncharacterized protein</fullName>
    </submittedName>
</protein>
<evidence type="ECO:0000313" key="2">
    <source>
        <dbReference type="Proteomes" id="UP000198928"/>
    </source>
</evidence>
<sequence>MPVRSCGFTARSVALATGLAVASGNEPRIAKRPGTIRVEVGLPGDLSDTRWRAILAILADADRYGHVHARHGAVVWAEID</sequence>
<proteinExistence type="predicted"/>
<gene>
    <name evidence="1" type="ORF">SAMN05192584_12729</name>
</gene>
<keyword evidence="2" id="KW-1185">Reference proteome</keyword>